<protein>
    <submittedName>
        <fullName evidence="1">Uncharacterized protein</fullName>
    </submittedName>
</protein>
<name>A0A6J5KKU7_9CAUD</name>
<sequence length="694" mass="73573">MTPEQEAALASAQAKVDALNAAAAKRDLALQAATEKSVMEEQAAYRNPLNVAKQGLIKGAAGLGDVVVGAAYPFNQKNELSVPEDWKRLYEYATTKGAPVPQKYQPITELAKEAGYITPENQPNTPALKALDFISQLGASGGVNPVTVGRSLLTKTLPQAGMDIAKQFGRTGVQGAVGSTALQGAQYAGIENPFALAAITGAPMGAVGAVSSMRGTPSSITNEAMKGVSPEQLKLADALLKQSYANGAPLTGAEAIAQVAGQNPLTNVQRVVEASQKGGAITSPFMTARPDQNAQYMSNVLRGISPVEPQSAIPKAMQIASQNVVRGAEKSLTESVNPYYQAAKSDMREMQTAGKEFGLPQVFNQEVDALRQSSPAIRDALNHVVNDKYTGAFNMPQTSPQALIAAKKYLDAQYDKFSNTMAGSLDKAKAANAWGASRELDSFLASKSPQYAKGSNIYEGAQQNQIQPLKQSGVGIMAEQTGTPAELLMQQREQLMPANPVALFPKDIKRTAELLRRKDPELLPAWTAQNIQGIFNETAQNLQTGANQYGGAKVASTLAGNTQQKANLEALITASSGKEAWKGVNTFLDIMGAQGKRQPVGSQTSFNTQMQADLKTGGVASLPTMVTKPSAIKTLYEDFRYGKNTQELARLLTDPDSVNLMKQLAKTNPNTAKAQAIVDTLAGGVIASKPKEQE</sequence>
<evidence type="ECO:0000313" key="1">
    <source>
        <dbReference type="EMBL" id="CAB4122065.1"/>
    </source>
</evidence>
<gene>
    <name evidence="1" type="ORF">UFOVP20_50</name>
</gene>
<accession>A0A6J5KKU7</accession>
<reference evidence="1" key="1">
    <citation type="submission" date="2020-04" db="EMBL/GenBank/DDBJ databases">
        <authorList>
            <person name="Chiriac C."/>
            <person name="Salcher M."/>
            <person name="Ghai R."/>
            <person name="Kavagutti S V."/>
        </authorList>
    </citation>
    <scope>NUCLEOTIDE SEQUENCE</scope>
</reference>
<organism evidence="1">
    <name type="scientific">uncultured Caudovirales phage</name>
    <dbReference type="NCBI Taxonomy" id="2100421"/>
    <lineage>
        <taxon>Viruses</taxon>
        <taxon>Duplodnaviria</taxon>
        <taxon>Heunggongvirae</taxon>
        <taxon>Uroviricota</taxon>
        <taxon>Caudoviricetes</taxon>
        <taxon>Peduoviridae</taxon>
        <taxon>Maltschvirus</taxon>
        <taxon>Maltschvirus maltsch</taxon>
    </lineage>
</organism>
<proteinExistence type="predicted"/>
<dbReference type="EMBL" id="LR796156">
    <property type="protein sequence ID" value="CAB4122065.1"/>
    <property type="molecule type" value="Genomic_DNA"/>
</dbReference>